<dbReference type="Proteomes" id="UP000045545">
    <property type="component" value="Unassembled WGS sequence"/>
</dbReference>
<dbReference type="RefSeq" id="WP_046500029.1">
    <property type="nucleotide sequence ID" value="NZ_CGIH01000052.1"/>
</dbReference>
<evidence type="ECO:0000256" key="1">
    <source>
        <dbReference type="SAM" id="SignalP"/>
    </source>
</evidence>
<dbReference type="AlphaFoldDB" id="A0A0E4C9S0"/>
<keyword evidence="3" id="KW-1185">Reference proteome</keyword>
<name>A0A0E4C9S0_9FIRM</name>
<proteinExistence type="predicted"/>
<dbReference type="EMBL" id="CGIH01000052">
    <property type="protein sequence ID" value="CFY09704.1"/>
    <property type="molecule type" value="Genomic_DNA"/>
</dbReference>
<evidence type="ECO:0000313" key="2">
    <source>
        <dbReference type="EMBL" id="CFY09704.1"/>
    </source>
</evidence>
<keyword evidence="1" id="KW-0732">Signal</keyword>
<organism evidence="2 3">
    <name type="scientific">Syntrophomonas zehnderi OL-4</name>
    <dbReference type="NCBI Taxonomy" id="690567"/>
    <lineage>
        <taxon>Bacteria</taxon>
        <taxon>Bacillati</taxon>
        <taxon>Bacillota</taxon>
        <taxon>Clostridia</taxon>
        <taxon>Eubacteriales</taxon>
        <taxon>Syntrophomonadaceae</taxon>
        <taxon>Syntrophomonas</taxon>
    </lineage>
</organism>
<dbReference type="STRING" id="690567.2722"/>
<gene>
    <name evidence="2" type="ORF">2722</name>
</gene>
<accession>A0A0E4C9S0</accession>
<evidence type="ECO:0000313" key="3">
    <source>
        <dbReference type="Proteomes" id="UP000045545"/>
    </source>
</evidence>
<feature type="chain" id="PRO_5002419496" evidence="1">
    <location>
        <begin position="25"/>
        <end position="270"/>
    </location>
</feature>
<reference evidence="2 3" key="1">
    <citation type="submission" date="2015-03" db="EMBL/GenBank/DDBJ databases">
        <authorList>
            <person name="Murphy D."/>
        </authorList>
    </citation>
    <scope>NUCLEOTIDE SEQUENCE [LARGE SCALE GENOMIC DNA]</scope>
    <source>
        <strain evidence="2 3">OL-4</strain>
    </source>
</reference>
<sequence>MKKTVICFVLSLFFLSSLGTGAIASESTIDQDTMSIQIIDKGFIYPNMETLMKNVSTQITRQFKKEKQSLTKLMRTSSLKIGTDKTYTSADYGSAYYTVVNGTPDCQYTWGTTSGGYADAAIDVDMVTQNTRGTSWAWVGNRVSIQANDGLTQDSCRVDFDGWVKGSLYQTAYLTGSQVAVWAEIYDETDDELVVQYEDWYIQNQVTTINRAHDEGGTVTLKAGHVYQFRMVLYTEAYDLVGLGNITYADCYNGARGNDGLDYSSIILNW</sequence>
<feature type="signal peptide" evidence="1">
    <location>
        <begin position="1"/>
        <end position="24"/>
    </location>
</feature>
<protein>
    <submittedName>
        <fullName evidence="2">Uncharacterized</fullName>
    </submittedName>
</protein>